<evidence type="ECO:0000313" key="4">
    <source>
        <dbReference type="EMBL" id="TMJ13851.1"/>
    </source>
</evidence>
<evidence type="ECO:0000256" key="1">
    <source>
        <dbReference type="ARBA" id="ARBA00001946"/>
    </source>
</evidence>
<proteinExistence type="predicted"/>
<dbReference type="NCBIfam" id="TIGR01509">
    <property type="entry name" value="HAD-SF-IA-v3"/>
    <property type="match status" value="1"/>
</dbReference>
<dbReference type="SFLD" id="SFLDS00003">
    <property type="entry name" value="Haloacid_Dehalogenase"/>
    <property type="match status" value="1"/>
</dbReference>
<dbReference type="PRINTS" id="PR00413">
    <property type="entry name" value="HADHALOGNASE"/>
</dbReference>
<comment type="caution">
    <text evidence="4">The sequence shown here is derived from an EMBL/GenBank/DDBJ whole genome shotgun (WGS) entry which is preliminary data.</text>
</comment>
<gene>
    <name evidence="4" type="ORF">E6H02_04450</name>
</gene>
<dbReference type="Pfam" id="PF00702">
    <property type="entry name" value="Hydrolase"/>
    <property type="match status" value="1"/>
</dbReference>
<evidence type="ECO:0000256" key="2">
    <source>
        <dbReference type="ARBA" id="ARBA00022801"/>
    </source>
</evidence>
<dbReference type="PANTHER" id="PTHR46470:SF3">
    <property type="entry name" value="N-ACYLNEURAMINATE-9-PHOSPHATASE"/>
    <property type="match status" value="1"/>
</dbReference>
<dbReference type="Gene3D" id="3.40.50.1000">
    <property type="entry name" value="HAD superfamily/HAD-like"/>
    <property type="match status" value="1"/>
</dbReference>
<name>A0A537M0P3_9BACT</name>
<evidence type="ECO:0000256" key="3">
    <source>
        <dbReference type="ARBA" id="ARBA00022842"/>
    </source>
</evidence>
<evidence type="ECO:0000313" key="5">
    <source>
        <dbReference type="Proteomes" id="UP000320393"/>
    </source>
</evidence>
<organism evidence="4 5">
    <name type="scientific">Candidatus Segetimicrobium genomatis</name>
    <dbReference type="NCBI Taxonomy" id="2569760"/>
    <lineage>
        <taxon>Bacteria</taxon>
        <taxon>Bacillati</taxon>
        <taxon>Candidatus Sysuimicrobiota</taxon>
        <taxon>Candidatus Sysuimicrobiia</taxon>
        <taxon>Candidatus Sysuimicrobiales</taxon>
        <taxon>Candidatus Segetimicrobiaceae</taxon>
        <taxon>Candidatus Segetimicrobium</taxon>
    </lineage>
</organism>
<dbReference type="GO" id="GO:0046380">
    <property type="term" value="P:N-acetylneuraminate biosynthetic process"/>
    <property type="evidence" value="ECO:0007669"/>
    <property type="project" value="TreeGrafter"/>
</dbReference>
<dbReference type="SFLD" id="SFLDG01129">
    <property type="entry name" value="C1.5:_HAD__Beta-PGM__Phosphata"/>
    <property type="match status" value="1"/>
</dbReference>
<dbReference type="GO" id="GO:0050124">
    <property type="term" value="F:N-acylneuraminate-9-phosphatase activity"/>
    <property type="evidence" value="ECO:0007669"/>
    <property type="project" value="TreeGrafter"/>
</dbReference>
<dbReference type="InterPro" id="IPR051400">
    <property type="entry name" value="HAD-like_hydrolase"/>
</dbReference>
<dbReference type="EMBL" id="VBAM01000141">
    <property type="protein sequence ID" value="TMJ13851.1"/>
    <property type="molecule type" value="Genomic_DNA"/>
</dbReference>
<sequence length="276" mass="29383">MGSRLIGSGAIGYRSPIRGWRTDPCLRRTIKGMPILGVIFDLGSTLIHRTGLELEKEKCGALAGIAAARWGCRAPAALAARLLEIRLDAWRRSDEDLVEHPAARSIAQAFREAGLPTGGEILLKAEAVFFEPEVRASRLYPGATGALETVRAMGLRVGMISNATSHNLILDITTKLGIREYFDPLVTSAGFGRIKPHPAIFAHVLDAWGIAGGAAVMIGDTLRADIQGAHEAGMRSILVDIEPNPANAGFDGPATPTARVTALAEVPDVIRRWAAA</sequence>
<dbReference type="Proteomes" id="UP000320393">
    <property type="component" value="Unassembled WGS sequence"/>
</dbReference>
<dbReference type="InterPro" id="IPR036412">
    <property type="entry name" value="HAD-like_sf"/>
</dbReference>
<reference evidence="4 5" key="1">
    <citation type="journal article" date="2019" name="Nat. Microbiol.">
        <title>Mediterranean grassland soil C-N compound turnover is dependent on rainfall and depth, and is mediated by genomically divergent microorganisms.</title>
        <authorList>
            <person name="Diamond S."/>
            <person name="Andeer P.F."/>
            <person name="Li Z."/>
            <person name="Crits-Christoph A."/>
            <person name="Burstein D."/>
            <person name="Anantharaman K."/>
            <person name="Lane K.R."/>
            <person name="Thomas B.C."/>
            <person name="Pan C."/>
            <person name="Northen T.R."/>
            <person name="Banfield J.F."/>
        </authorList>
    </citation>
    <scope>NUCLEOTIDE SEQUENCE [LARGE SCALE GENOMIC DNA]</scope>
    <source>
        <strain evidence="4">NP_5</strain>
    </source>
</reference>
<dbReference type="PANTHER" id="PTHR46470">
    <property type="entry name" value="N-ACYLNEURAMINATE-9-PHOSPHATASE"/>
    <property type="match status" value="1"/>
</dbReference>
<dbReference type="AlphaFoldDB" id="A0A537M0P3"/>
<dbReference type="InterPro" id="IPR023214">
    <property type="entry name" value="HAD_sf"/>
</dbReference>
<protein>
    <submittedName>
        <fullName evidence="4">HAD family hydrolase</fullName>
    </submittedName>
</protein>
<dbReference type="NCBIfam" id="TIGR01549">
    <property type="entry name" value="HAD-SF-IA-v1"/>
    <property type="match status" value="1"/>
</dbReference>
<dbReference type="SUPFAM" id="SSF56784">
    <property type="entry name" value="HAD-like"/>
    <property type="match status" value="1"/>
</dbReference>
<keyword evidence="2 4" id="KW-0378">Hydrolase</keyword>
<accession>A0A537M0P3</accession>
<keyword evidence="3" id="KW-0460">Magnesium</keyword>
<dbReference type="InterPro" id="IPR006439">
    <property type="entry name" value="HAD-SF_hydro_IA"/>
</dbReference>
<comment type="cofactor">
    <cofactor evidence="1">
        <name>Mg(2+)</name>
        <dbReference type="ChEBI" id="CHEBI:18420"/>
    </cofactor>
</comment>